<organism evidence="1 2">
    <name type="scientific">Ruthenibacterium lactatiformans</name>
    <dbReference type="NCBI Taxonomy" id="1550024"/>
    <lineage>
        <taxon>Bacteria</taxon>
        <taxon>Bacillati</taxon>
        <taxon>Bacillota</taxon>
        <taxon>Clostridia</taxon>
        <taxon>Eubacteriales</taxon>
        <taxon>Oscillospiraceae</taxon>
        <taxon>Ruthenibacterium</taxon>
    </lineage>
</organism>
<dbReference type="RefSeq" id="WP_058722730.1">
    <property type="nucleotide sequence ID" value="NZ_JANGBT010000001.1"/>
</dbReference>
<sequence length="145" mass="17029">MKLKHPTHDPKPMDALSYYLQVQREYALAREGYLRIDEADDTYNDLNRKIINAYRERYGTAYLGRINYSGNQRQRIADGTESVFEAYTGQPLYNFCCDFCVSAPDRTLEELIRHWNNADVPLSEKKVDAIMDRIQVLCGQTFIWY</sequence>
<proteinExistence type="predicted"/>
<dbReference type="GeneID" id="93300307"/>
<reference evidence="1 2" key="1">
    <citation type="submission" date="2015-10" db="EMBL/GenBank/DDBJ databases">
        <title>A novel member of the family Ruminococcaceae isolated from human faeces.</title>
        <authorList>
            <person name="Shkoporov A.N."/>
            <person name="Chaplin A.V."/>
            <person name="Motuzova O.V."/>
            <person name="Kafarskaia L.I."/>
            <person name="Efimov B.A."/>
        </authorList>
    </citation>
    <scope>NUCLEOTIDE SEQUENCE [LARGE SCALE GENOMIC DNA]</scope>
    <source>
        <strain evidence="1 2">668</strain>
    </source>
</reference>
<name>A0A0W7TV03_9FIRM</name>
<evidence type="ECO:0000313" key="2">
    <source>
        <dbReference type="Proteomes" id="UP000053433"/>
    </source>
</evidence>
<gene>
    <name evidence="1" type="ORF">ASJ35_02675</name>
</gene>
<evidence type="ECO:0000313" key="1">
    <source>
        <dbReference type="EMBL" id="KUE77638.1"/>
    </source>
</evidence>
<dbReference type="AlphaFoldDB" id="A0A0W7TV03"/>
<dbReference type="EMBL" id="LMUA01000002">
    <property type="protein sequence ID" value="KUE77638.1"/>
    <property type="molecule type" value="Genomic_DNA"/>
</dbReference>
<accession>A0A0W7TV03</accession>
<dbReference type="Proteomes" id="UP000053433">
    <property type="component" value="Unassembled WGS sequence"/>
</dbReference>
<protein>
    <submittedName>
        <fullName evidence="1">Uncharacterized protein</fullName>
    </submittedName>
</protein>
<comment type="caution">
    <text evidence="1">The sequence shown here is derived from an EMBL/GenBank/DDBJ whole genome shotgun (WGS) entry which is preliminary data.</text>
</comment>